<dbReference type="EMBL" id="OV121135">
    <property type="protein sequence ID" value="CAH0555362.1"/>
    <property type="molecule type" value="Genomic_DNA"/>
</dbReference>
<dbReference type="AlphaFoldDB" id="A0A9P0FI82"/>
<accession>A0A9P0FI82</accession>
<evidence type="ECO:0000313" key="4">
    <source>
        <dbReference type="Proteomes" id="UP001154078"/>
    </source>
</evidence>
<dbReference type="InterPro" id="IPR002919">
    <property type="entry name" value="TIL_dom"/>
</dbReference>
<evidence type="ECO:0000313" key="3">
    <source>
        <dbReference type="EMBL" id="CAH0555362.1"/>
    </source>
</evidence>
<evidence type="ECO:0000256" key="1">
    <source>
        <dbReference type="SAM" id="SignalP"/>
    </source>
</evidence>
<dbReference type="SUPFAM" id="SSF57567">
    <property type="entry name" value="Serine protease inhibitors"/>
    <property type="match status" value="1"/>
</dbReference>
<protein>
    <recommendedName>
        <fullName evidence="2">TIL domain-containing protein</fullName>
    </recommendedName>
</protein>
<dbReference type="OrthoDB" id="6781148at2759"/>
<feature type="domain" description="TIL" evidence="2">
    <location>
        <begin position="22"/>
        <end position="75"/>
    </location>
</feature>
<dbReference type="Pfam" id="PF01826">
    <property type="entry name" value="TIL"/>
    <property type="match status" value="1"/>
</dbReference>
<dbReference type="InterPro" id="IPR036084">
    <property type="entry name" value="Ser_inhib-like_sf"/>
</dbReference>
<feature type="signal peptide" evidence="1">
    <location>
        <begin position="1"/>
        <end position="18"/>
    </location>
</feature>
<dbReference type="Gene3D" id="2.10.25.10">
    <property type="entry name" value="Laminin"/>
    <property type="match status" value="1"/>
</dbReference>
<sequence length="95" mass="11033">MLLFLSFNLLLVAFKVNGWWDCDVREVFRICPGCPGYCQNRIPSQCFFPCAPGCTCLPGYLRDVYTGYCVERESCIKNQFMKPTQNVHQRLFYGD</sequence>
<keyword evidence="4" id="KW-1185">Reference proteome</keyword>
<dbReference type="Proteomes" id="UP001154078">
    <property type="component" value="Chromosome 4"/>
</dbReference>
<organism evidence="3 4">
    <name type="scientific">Brassicogethes aeneus</name>
    <name type="common">Rape pollen beetle</name>
    <name type="synonym">Meligethes aeneus</name>
    <dbReference type="NCBI Taxonomy" id="1431903"/>
    <lineage>
        <taxon>Eukaryota</taxon>
        <taxon>Metazoa</taxon>
        <taxon>Ecdysozoa</taxon>
        <taxon>Arthropoda</taxon>
        <taxon>Hexapoda</taxon>
        <taxon>Insecta</taxon>
        <taxon>Pterygota</taxon>
        <taxon>Neoptera</taxon>
        <taxon>Endopterygota</taxon>
        <taxon>Coleoptera</taxon>
        <taxon>Polyphaga</taxon>
        <taxon>Cucujiformia</taxon>
        <taxon>Nitidulidae</taxon>
        <taxon>Meligethinae</taxon>
        <taxon>Brassicogethes</taxon>
    </lineage>
</organism>
<proteinExistence type="predicted"/>
<dbReference type="CDD" id="cd19941">
    <property type="entry name" value="TIL"/>
    <property type="match status" value="1"/>
</dbReference>
<keyword evidence="1" id="KW-0732">Signal</keyword>
<evidence type="ECO:0000259" key="2">
    <source>
        <dbReference type="Pfam" id="PF01826"/>
    </source>
</evidence>
<gene>
    <name evidence="3" type="ORF">MELIAE_LOCUS6747</name>
</gene>
<reference evidence="3" key="1">
    <citation type="submission" date="2021-12" db="EMBL/GenBank/DDBJ databases">
        <authorList>
            <person name="King R."/>
        </authorList>
    </citation>
    <scope>NUCLEOTIDE SEQUENCE</scope>
</reference>
<name>A0A9P0FI82_BRAAE</name>
<feature type="chain" id="PRO_5040340567" description="TIL domain-containing protein" evidence="1">
    <location>
        <begin position="19"/>
        <end position="95"/>
    </location>
</feature>